<evidence type="ECO:0000313" key="1">
    <source>
        <dbReference type="EMBL" id="KAG7307058.1"/>
    </source>
</evidence>
<reference evidence="1 2" key="1">
    <citation type="submission" date="2021-06" db="EMBL/GenBank/DDBJ databases">
        <title>A haploid diamondback moth (Plutella xylostella L.) genome assembly resolves 31 chromosomes and identifies a diamide resistance mutation.</title>
        <authorList>
            <person name="Ward C.M."/>
            <person name="Perry K.D."/>
            <person name="Baker G."/>
            <person name="Powis K."/>
            <person name="Heckel D.G."/>
            <person name="Baxter S.W."/>
        </authorList>
    </citation>
    <scope>NUCLEOTIDE SEQUENCE [LARGE SCALE GENOMIC DNA]</scope>
    <source>
        <strain evidence="1 2">LV</strain>
        <tissue evidence="1">Single pupa</tissue>
    </source>
</reference>
<dbReference type="EMBL" id="JAHIBW010000010">
    <property type="protein sequence ID" value="KAG7307058.1"/>
    <property type="molecule type" value="Genomic_DNA"/>
</dbReference>
<comment type="caution">
    <text evidence="1">The sequence shown here is derived from an EMBL/GenBank/DDBJ whole genome shotgun (WGS) entry which is preliminary data.</text>
</comment>
<proteinExistence type="predicted"/>
<protein>
    <submittedName>
        <fullName evidence="1">Uncharacterized protein</fullName>
    </submittedName>
</protein>
<evidence type="ECO:0000313" key="2">
    <source>
        <dbReference type="Proteomes" id="UP000823941"/>
    </source>
</evidence>
<sequence>MPVLVPVSPVYCAGGRGPVGPLQAEAPPGVAWTRLPSLRELAHSIFSEDGCVVLTGLRPIYRLYVLIPDNNGAAATAATRRVMSPRQRQDAASCVMRRDDNVV</sequence>
<keyword evidence="2" id="KW-1185">Reference proteome</keyword>
<organism evidence="1 2">
    <name type="scientific">Plutella xylostella</name>
    <name type="common">Diamondback moth</name>
    <name type="synonym">Plutella maculipennis</name>
    <dbReference type="NCBI Taxonomy" id="51655"/>
    <lineage>
        <taxon>Eukaryota</taxon>
        <taxon>Metazoa</taxon>
        <taxon>Ecdysozoa</taxon>
        <taxon>Arthropoda</taxon>
        <taxon>Hexapoda</taxon>
        <taxon>Insecta</taxon>
        <taxon>Pterygota</taxon>
        <taxon>Neoptera</taxon>
        <taxon>Endopterygota</taxon>
        <taxon>Lepidoptera</taxon>
        <taxon>Glossata</taxon>
        <taxon>Ditrysia</taxon>
        <taxon>Yponomeutoidea</taxon>
        <taxon>Plutellidae</taxon>
        <taxon>Plutella</taxon>
    </lineage>
</organism>
<accession>A0ABQ7QPS6</accession>
<gene>
    <name evidence="1" type="ORF">JYU34_007192</name>
</gene>
<name>A0ABQ7QPS6_PLUXY</name>
<dbReference type="Proteomes" id="UP000823941">
    <property type="component" value="Chromosome 10"/>
</dbReference>